<accession>A0A198AM38</accession>
<reference evidence="2 3" key="1">
    <citation type="submission" date="2016-05" db="EMBL/GenBank/DDBJ databases">
        <title>Paenibacillus sp. 1ZS3-15 nov., isolated from the rhizosphere soil.</title>
        <authorList>
            <person name="Zhang X.X."/>
            <person name="Zhang J."/>
        </authorList>
    </citation>
    <scope>NUCLEOTIDE SEQUENCE [LARGE SCALE GENOMIC DNA]</scope>
    <source>
        <strain evidence="2 3">1ZS3-15</strain>
    </source>
</reference>
<dbReference type="Proteomes" id="UP000078454">
    <property type="component" value="Unassembled WGS sequence"/>
</dbReference>
<feature type="domain" description="GAF" evidence="1">
    <location>
        <begin position="12"/>
        <end position="134"/>
    </location>
</feature>
<name>A0A198AM38_9BACL</name>
<keyword evidence="3" id="KW-1185">Reference proteome</keyword>
<organism evidence="2 3">
    <name type="scientific">Paenibacillus oryzisoli</name>
    <dbReference type="NCBI Taxonomy" id="1850517"/>
    <lineage>
        <taxon>Bacteria</taxon>
        <taxon>Bacillati</taxon>
        <taxon>Bacillota</taxon>
        <taxon>Bacilli</taxon>
        <taxon>Bacillales</taxon>
        <taxon>Paenibacillaceae</taxon>
        <taxon>Paenibacillus</taxon>
    </lineage>
</organism>
<dbReference type="SUPFAM" id="SSF55781">
    <property type="entry name" value="GAF domain-like"/>
    <property type="match status" value="1"/>
</dbReference>
<comment type="caution">
    <text evidence="2">The sequence shown here is derived from an EMBL/GenBank/DDBJ whole genome shotgun (WGS) entry which is preliminary data.</text>
</comment>
<protein>
    <recommendedName>
        <fullName evidence="1">GAF domain-containing protein</fullName>
    </recommendedName>
</protein>
<sequence length="154" mass="17561">MATDDATLVVKLEQLRRLTSCDFMALAPLAEHASRNRWKYVIGNSNNRYQQMVIQKGQGLAGSVLRLGRWVKLDDTHPKHEQERLHCPLMLAEQLQAAAVFPLVPIASSQIKGLLFIGKREHRRFEHDELLAVQYNVDTLASDLFMIEAMEAHE</sequence>
<dbReference type="RefSeq" id="WP_068662221.1">
    <property type="nucleotide sequence ID" value="NZ_LYPB01000046.1"/>
</dbReference>
<dbReference type="Gene3D" id="3.30.450.40">
    <property type="match status" value="1"/>
</dbReference>
<dbReference type="Pfam" id="PF01590">
    <property type="entry name" value="GAF"/>
    <property type="match status" value="1"/>
</dbReference>
<dbReference type="InterPro" id="IPR029016">
    <property type="entry name" value="GAF-like_dom_sf"/>
</dbReference>
<proteinExistence type="predicted"/>
<dbReference type="OrthoDB" id="2360948at2"/>
<dbReference type="AlphaFoldDB" id="A0A198AM38"/>
<dbReference type="InterPro" id="IPR003018">
    <property type="entry name" value="GAF"/>
</dbReference>
<dbReference type="STRING" id="1850517.A8708_33450"/>
<dbReference type="EMBL" id="LYPB01000046">
    <property type="protein sequence ID" value="OAS22081.1"/>
    <property type="molecule type" value="Genomic_DNA"/>
</dbReference>
<evidence type="ECO:0000313" key="3">
    <source>
        <dbReference type="Proteomes" id="UP000078454"/>
    </source>
</evidence>
<evidence type="ECO:0000313" key="2">
    <source>
        <dbReference type="EMBL" id="OAS22081.1"/>
    </source>
</evidence>
<evidence type="ECO:0000259" key="1">
    <source>
        <dbReference type="Pfam" id="PF01590"/>
    </source>
</evidence>
<gene>
    <name evidence="2" type="ORF">A8708_33450</name>
</gene>